<keyword evidence="5" id="KW-1185">Reference proteome</keyword>
<dbReference type="PANTHER" id="PTHR21450">
    <property type="entry name" value="PROTEIN ALTERED PHOSPHATE STARVATION RESPONSE 1"/>
    <property type="match status" value="1"/>
</dbReference>
<dbReference type="AlphaFoldDB" id="A0A8J5GLV4"/>
<protein>
    <submittedName>
        <fullName evidence="4">Uncharacterized protein</fullName>
    </submittedName>
</protein>
<dbReference type="Pfam" id="PF04782">
    <property type="entry name" value="DUF632"/>
    <property type="match status" value="1"/>
</dbReference>
<dbReference type="PANTHER" id="PTHR21450:SF17">
    <property type="entry name" value="OS09G0542500 PROTEIN"/>
    <property type="match status" value="1"/>
</dbReference>
<feature type="domain" description="DUF630" evidence="3">
    <location>
        <begin position="27"/>
        <end position="76"/>
    </location>
</feature>
<evidence type="ECO:0000313" key="4">
    <source>
        <dbReference type="EMBL" id="KAG6509146.1"/>
    </source>
</evidence>
<name>A0A8J5GLV4_ZINOF</name>
<evidence type="ECO:0000313" key="5">
    <source>
        <dbReference type="Proteomes" id="UP000734854"/>
    </source>
</evidence>
<dbReference type="InterPro" id="IPR006867">
    <property type="entry name" value="DUF632"/>
</dbReference>
<dbReference type="Pfam" id="PF04783">
    <property type="entry name" value="DUF630"/>
    <property type="match status" value="1"/>
</dbReference>
<feature type="domain" description="DUF632" evidence="2">
    <location>
        <begin position="278"/>
        <end position="466"/>
    </location>
</feature>
<comment type="caution">
    <text evidence="4">The sequence shown here is derived from an EMBL/GenBank/DDBJ whole genome shotgun (WGS) entry which is preliminary data.</text>
</comment>
<evidence type="ECO:0000259" key="3">
    <source>
        <dbReference type="Pfam" id="PF04783"/>
    </source>
</evidence>
<dbReference type="InterPro" id="IPR006868">
    <property type="entry name" value="DUF630"/>
</dbReference>
<evidence type="ECO:0000256" key="1">
    <source>
        <dbReference type="SAM" id="MobiDB-lite"/>
    </source>
</evidence>
<proteinExistence type="predicted"/>
<evidence type="ECO:0000259" key="2">
    <source>
        <dbReference type="Pfam" id="PF04782"/>
    </source>
</evidence>
<dbReference type="EMBL" id="JACMSC010000009">
    <property type="protein sequence ID" value="KAG6509146.1"/>
    <property type="molecule type" value="Genomic_DNA"/>
</dbReference>
<feature type="region of interest" description="Disordered" evidence="1">
    <location>
        <begin position="113"/>
        <end position="152"/>
    </location>
</feature>
<dbReference type="Proteomes" id="UP000734854">
    <property type="component" value="Unassembled WGS sequence"/>
</dbReference>
<reference evidence="4 5" key="1">
    <citation type="submission" date="2020-08" db="EMBL/GenBank/DDBJ databases">
        <title>Plant Genome Project.</title>
        <authorList>
            <person name="Zhang R.-G."/>
        </authorList>
    </citation>
    <scope>NUCLEOTIDE SEQUENCE [LARGE SCALE GENOMIC DNA]</scope>
    <source>
        <tissue evidence="4">Rhizome</tissue>
    </source>
</reference>
<feature type="compositionally biased region" description="Acidic residues" evidence="1">
    <location>
        <begin position="132"/>
        <end position="145"/>
    </location>
</feature>
<gene>
    <name evidence="4" type="ORF">ZIOFF_034537</name>
</gene>
<organism evidence="4 5">
    <name type="scientific">Zingiber officinale</name>
    <name type="common">Ginger</name>
    <name type="synonym">Amomum zingiber</name>
    <dbReference type="NCBI Taxonomy" id="94328"/>
    <lineage>
        <taxon>Eukaryota</taxon>
        <taxon>Viridiplantae</taxon>
        <taxon>Streptophyta</taxon>
        <taxon>Embryophyta</taxon>
        <taxon>Tracheophyta</taxon>
        <taxon>Spermatophyta</taxon>
        <taxon>Magnoliopsida</taxon>
        <taxon>Liliopsida</taxon>
        <taxon>Zingiberales</taxon>
        <taxon>Zingiberaceae</taxon>
        <taxon>Zingiber</taxon>
    </lineage>
</organism>
<accession>A0A8J5GLV4</accession>
<sequence>MRWFKFGEYIEIKAGAVCSLLRSGGGDDGDPVALCWERKRLLKAAVGRRHALALAHAAYTHSLNAVAAAIDVFVSRHSAPAVILVALPDQPSRPSCTSSPPARLHLVPTEAKVESLECQRGTHPPSLPDSSSGDEEEAAAEEVTVEAERDDTTESAMECECFFSAAPTMPASPSSELFGLDFFNPFDVVPPALEAMALDRSSDEELRPLREEEGIPELEEAEEEVECKRVINNAKKAVALSEEKEHCEVKPVVETGGGGGAEEKGLAVAETQGSSRELLQALIEVEDHFIRAYESGKEVSRMLEASMIHLHSKLDKRKGDSFFLQFSLQISAILISKEMAFREKWNFFFESYDSKTSNLLYDDYAFISPYCDNISLLYDLYDQENSSKMIQAITWQRSPSSMSSLSSSYWSHLASSSSSSQWSENKSDLFNDFSSTESGSHSQTLGRLYAWEKKLYEELKVTQDVKALGR</sequence>